<feature type="domain" description="Alcohol dehydrogenase-like N-terminal" evidence="6">
    <location>
        <begin position="24"/>
        <end position="131"/>
    </location>
</feature>
<dbReference type="InterPro" id="IPR013154">
    <property type="entry name" value="ADH-like_N"/>
</dbReference>
<organism evidence="7 8">
    <name type="scientific">Brucella cytisi</name>
    <dbReference type="NCBI Taxonomy" id="407152"/>
    <lineage>
        <taxon>Bacteria</taxon>
        <taxon>Pseudomonadati</taxon>
        <taxon>Pseudomonadota</taxon>
        <taxon>Alphaproteobacteria</taxon>
        <taxon>Hyphomicrobiales</taxon>
        <taxon>Brucellaceae</taxon>
        <taxon>Brucella/Ochrobactrum group</taxon>
        <taxon>Brucella</taxon>
    </lineage>
</organism>
<dbReference type="InterPro" id="IPR013149">
    <property type="entry name" value="ADH-like_C"/>
</dbReference>
<dbReference type="InterPro" id="IPR002328">
    <property type="entry name" value="ADH_Zn_CS"/>
</dbReference>
<feature type="domain" description="Alcohol dehydrogenase-like C-terminal" evidence="5">
    <location>
        <begin position="175"/>
        <end position="291"/>
    </location>
</feature>
<dbReference type="Gene3D" id="3.40.50.720">
    <property type="entry name" value="NAD(P)-binding Rossmann-like Domain"/>
    <property type="match status" value="1"/>
</dbReference>
<dbReference type="GO" id="GO:0016491">
    <property type="term" value="F:oxidoreductase activity"/>
    <property type="evidence" value="ECO:0007669"/>
    <property type="project" value="UniProtKB-KW"/>
</dbReference>
<reference evidence="7 8" key="1">
    <citation type="submission" date="2016-10" db="EMBL/GenBank/DDBJ databases">
        <title>The Draft Genome Sequence of the Potato Rhizosphere Bacteria Ochrobactrum sp. IPA7.2.</title>
        <authorList>
            <person name="Gogoleva N.E."/>
            <person name="Khlopko Y.A."/>
            <person name="Burygin G.L."/>
            <person name="Plotnikov A.O."/>
        </authorList>
    </citation>
    <scope>NUCLEOTIDE SEQUENCE [LARGE SCALE GENOMIC DNA]</scope>
    <source>
        <strain evidence="7 8">IPA7.2</strain>
    </source>
</reference>
<dbReference type="SUPFAM" id="SSF51735">
    <property type="entry name" value="NAD(P)-binding Rossmann-fold domains"/>
    <property type="match status" value="1"/>
</dbReference>
<name>A0A1J6HSK6_9HYPH</name>
<dbReference type="Pfam" id="PF08240">
    <property type="entry name" value="ADH_N"/>
    <property type="match status" value="1"/>
</dbReference>
<dbReference type="SUPFAM" id="SSF50129">
    <property type="entry name" value="GroES-like"/>
    <property type="match status" value="1"/>
</dbReference>
<keyword evidence="8" id="KW-1185">Reference proteome</keyword>
<gene>
    <name evidence="7" type="ORF">BLA27_22620</name>
</gene>
<comment type="cofactor">
    <cofactor evidence="4">
        <name>Zn(2+)</name>
        <dbReference type="ChEBI" id="CHEBI:29105"/>
    </cofactor>
</comment>
<keyword evidence="1 4" id="KW-0479">Metal-binding</keyword>
<sequence length="337" mass="35519">MKAVRLYAAKDLQVETIDPPLRPKPGWVRLKVSAAGICGSDLHNFMTGQWINQSPSVAGHEFAGVVTETGAGVTSFKPGDTVIADSRYWCGECQSCKSGRHNVCETLGFIGEVCDGGFAEETALPARLLVHYDPAINPVVAAMGEPLSVALHAIRKQRVPSGEAVLVVGCGPIGGLAALLLSHLHDGPVLVCDRNEQRASLVSTVTGATRVPLDKAAIEAALDGQPIRYAIDATGNIGVLKAMLDVLSGGGSLALVGISHGRIELDPNSLVEREISLIGCHAYQDELREIAKVLPDLEASLLQLVDREISLDAVPDAYARLIAGEANGLKTIIRTGM</sequence>
<evidence type="ECO:0000256" key="4">
    <source>
        <dbReference type="RuleBase" id="RU361277"/>
    </source>
</evidence>
<dbReference type="Proteomes" id="UP000182985">
    <property type="component" value="Unassembled WGS sequence"/>
</dbReference>
<evidence type="ECO:0000256" key="3">
    <source>
        <dbReference type="ARBA" id="ARBA00023002"/>
    </source>
</evidence>
<dbReference type="Pfam" id="PF00107">
    <property type="entry name" value="ADH_zinc_N"/>
    <property type="match status" value="1"/>
</dbReference>
<dbReference type="InterPro" id="IPR011032">
    <property type="entry name" value="GroES-like_sf"/>
</dbReference>
<keyword evidence="3" id="KW-0560">Oxidoreductase</keyword>
<dbReference type="Gene3D" id="3.90.180.10">
    <property type="entry name" value="Medium-chain alcohol dehydrogenases, catalytic domain"/>
    <property type="match status" value="1"/>
</dbReference>
<protein>
    <submittedName>
        <fullName evidence="7">Dehydrogenase</fullName>
    </submittedName>
</protein>
<dbReference type="PANTHER" id="PTHR43401:SF2">
    <property type="entry name" value="L-THREONINE 3-DEHYDROGENASE"/>
    <property type="match status" value="1"/>
</dbReference>
<keyword evidence="2 4" id="KW-0862">Zinc</keyword>
<dbReference type="OrthoDB" id="9773078at2"/>
<evidence type="ECO:0000313" key="7">
    <source>
        <dbReference type="EMBL" id="OIS91199.1"/>
    </source>
</evidence>
<evidence type="ECO:0000313" key="8">
    <source>
        <dbReference type="Proteomes" id="UP000182985"/>
    </source>
</evidence>
<dbReference type="AlphaFoldDB" id="A0A1J6HSK6"/>
<evidence type="ECO:0000259" key="5">
    <source>
        <dbReference type="Pfam" id="PF00107"/>
    </source>
</evidence>
<dbReference type="InterPro" id="IPR050129">
    <property type="entry name" value="Zn_alcohol_dh"/>
</dbReference>
<dbReference type="RefSeq" id="WP_071633661.1">
    <property type="nucleotide sequence ID" value="NZ_MOEC01000032.1"/>
</dbReference>
<proteinExistence type="inferred from homology"/>
<dbReference type="GO" id="GO:0008270">
    <property type="term" value="F:zinc ion binding"/>
    <property type="evidence" value="ECO:0007669"/>
    <property type="project" value="InterPro"/>
</dbReference>
<dbReference type="EMBL" id="MOEC01000032">
    <property type="protein sequence ID" value="OIS91199.1"/>
    <property type="molecule type" value="Genomic_DNA"/>
</dbReference>
<evidence type="ECO:0000256" key="1">
    <source>
        <dbReference type="ARBA" id="ARBA00022723"/>
    </source>
</evidence>
<accession>A0A1J6HSK6</accession>
<dbReference type="InterPro" id="IPR036291">
    <property type="entry name" value="NAD(P)-bd_dom_sf"/>
</dbReference>
<comment type="caution">
    <text evidence="7">The sequence shown here is derived from an EMBL/GenBank/DDBJ whole genome shotgun (WGS) entry which is preliminary data.</text>
</comment>
<comment type="similarity">
    <text evidence="4">Belongs to the zinc-containing alcohol dehydrogenase family.</text>
</comment>
<dbReference type="PROSITE" id="PS00059">
    <property type="entry name" value="ADH_ZINC"/>
    <property type="match status" value="1"/>
</dbReference>
<evidence type="ECO:0000256" key="2">
    <source>
        <dbReference type="ARBA" id="ARBA00022833"/>
    </source>
</evidence>
<evidence type="ECO:0000259" key="6">
    <source>
        <dbReference type="Pfam" id="PF08240"/>
    </source>
</evidence>
<dbReference type="PANTHER" id="PTHR43401">
    <property type="entry name" value="L-THREONINE 3-DEHYDROGENASE"/>
    <property type="match status" value="1"/>
</dbReference>